<organism evidence="1 2">
    <name type="scientific">Actinomyces ruminis</name>
    <dbReference type="NCBI Taxonomy" id="1937003"/>
    <lineage>
        <taxon>Bacteria</taxon>
        <taxon>Bacillati</taxon>
        <taxon>Actinomycetota</taxon>
        <taxon>Actinomycetes</taxon>
        <taxon>Actinomycetales</taxon>
        <taxon>Actinomycetaceae</taxon>
        <taxon>Actinomyces</taxon>
    </lineage>
</organism>
<reference evidence="1 2" key="1">
    <citation type="submission" date="2017-10" db="EMBL/GenBank/DDBJ databases">
        <title>Draft genome sequence of cellulolytic Actinomyces sp CtC72 isolated from cattle rumen fluid.</title>
        <authorList>
            <person name="Joshi A.J."/>
            <person name="Vasudevan G."/>
            <person name="Lanjekar V.B."/>
            <person name="Hivarkar S."/>
            <person name="Engineer A."/>
            <person name="Pore S.D."/>
            <person name="Dhakephalkar P.K."/>
            <person name="Dagar S."/>
        </authorList>
    </citation>
    <scope>NUCLEOTIDE SEQUENCE [LARGE SCALE GENOMIC DNA]</scope>
    <source>
        <strain evidence="2">CtC72</strain>
    </source>
</reference>
<comment type="caution">
    <text evidence="1">The sequence shown here is derived from an EMBL/GenBank/DDBJ whole genome shotgun (WGS) entry which is preliminary data.</text>
</comment>
<dbReference type="SUPFAM" id="SSF51445">
    <property type="entry name" value="(Trans)glycosidases"/>
    <property type="match status" value="1"/>
</dbReference>
<evidence type="ECO:0000313" key="1">
    <source>
        <dbReference type="EMBL" id="PHP52197.1"/>
    </source>
</evidence>
<dbReference type="Proteomes" id="UP000194577">
    <property type="component" value="Unassembled WGS sequence"/>
</dbReference>
<sequence length="411" mass="43853">MLLDVAGADGALMKLTGLLSRQTNGVGQEGRDDALVDPVTLELIRLSPLESHSESTACVELPDGRQTCLCLSWPTSHGYSALFADLPGPGRYALAELAASGLHQRQDQLVNTLRSAGKNTEPIQTLRSDTAQALTDCSHAATPVERAILANQALEAATAAQLALDEAVAGTGPDDAMLGVTFTAPPETETVVQAVSPLKEAGRNVVVRIVVNDTDDSEELEGWRRCVAQLRAQGAKYMVQVCDSQFLTDFSDTEWDRRLTVLRQTLPNADAWEIGNELGGEWTGPDAVTRTLQAARALATDPATAKSTRVLTLYYQLGQGTATESVMSWAATNLNGELAELTDVVGLSVYPQWHPLGAGARGYSPHWAHSSGISARHSQSSVTALRTWMTARGGLVPNQTPTRAAPRLHAI</sequence>
<keyword evidence="2" id="KW-1185">Reference proteome</keyword>
<gene>
    <name evidence="1" type="ORF">BW737_011045</name>
</gene>
<dbReference type="EMBL" id="MTPX02000059">
    <property type="protein sequence ID" value="PHP52197.1"/>
    <property type="molecule type" value="Genomic_DNA"/>
</dbReference>
<name>A0ABX4M9S0_9ACTO</name>
<dbReference type="RefSeq" id="WP_086615121.1">
    <property type="nucleotide sequence ID" value="NZ_MTPX02000059.1"/>
</dbReference>
<proteinExistence type="predicted"/>
<protein>
    <submittedName>
        <fullName evidence="1">Tat pathway signal sequence</fullName>
    </submittedName>
</protein>
<evidence type="ECO:0000313" key="2">
    <source>
        <dbReference type="Proteomes" id="UP000194577"/>
    </source>
</evidence>
<accession>A0ABX4M9S0</accession>
<dbReference type="InterPro" id="IPR017853">
    <property type="entry name" value="GH"/>
</dbReference>